<evidence type="ECO:0000313" key="3">
    <source>
        <dbReference type="Proteomes" id="UP001604277"/>
    </source>
</evidence>
<proteinExistence type="predicted"/>
<keyword evidence="3" id="KW-1185">Reference proteome</keyword>
<comment type="caution">
    <text evidence="2">The sequence shown here is derived from an EMBL/GenBank/DDBJ whole genome shotgun (WGS) entry which is preliminary data.</text>
</comment>
<reference evidence="3" key="1">
    <citation type="submission" date="2024-07" db="EMBL/GenBank/DDBJ databases">
        <title>Two chromosome-level genome assemblies of Korean endemic species Abeliophyllum distichum and Forsythia ovata (Oleaceae).</title>
        <authorList>
            <person name="Jang H."/>
        </authorList>
    </citation>
    <scope>NUCLEOTIDE SEQUENCE [LARGE SCALE GENOMIC DNA]</scope>
</reference>
<evidence type="ECO:0000313" key="2">
    <source>
        <dbReference type="EMBL" id="KAL2456022.1"/>
    </source>
</evidence>
<sequence>MSSFYFPSVPKLKIRRGGVVHDILPPSLVPFAAPVPGVTVLQTSEVVVGNSFFISPAPAVTSEAPSTSFLVGPVSSPKSSRQSDKRKVEIDSWEGAFWTPIPPPVECINIEFCRDELDPMVLEKLPASTAIAAA</sequence>
<name>A0ABD1NXA0_9LAMI</name>
<feature type="region of interest" description="Disordered" evidence="1">
    <location>
        <begin position="63"/>
        <end position="87"/>
    </location>
</feature>
<evidence type="ECO:0000256" key="1">
    <source>
        <dbReference type="SAM" id="MobiDB-lite"/>
    </source>
</evidence>
<organism evidence="2 3">
    <name type="scientific">Forsythia ovata</name>
    <dbReference type="NCBI Taxonomy" id="205694"/>
    <lineage>
        <taxon>Eukaryota</taxon>
        <taxon>Viridiplantae</taxon>
        <taxon>Streptophyta</taxon>
        <taxon>Embryophyta</taxon>
        <taxon>Tracheophyta</taxon>
        <taxon>Spermatophyta</taxon>
        <taxon>Magnoliopsida</taxon>
        <taxon>eudicotyledons</taxon>
        <taxon>Gunneridae</taxon>
        <taxon>Pentapetalae</taxon>
        <taxon>asterids</taxon>
        <taxon>lamiids</taxon>
        <taxon>Lamiales</taxon>
        <taxon>Oleaceae</taxon>
        <taxon>Forsythieae</taxon>
        <taxon>Forsythia</taxon>
    </lineage>
</organism>
<gene>
    <name evidence="2" type="ORF">Fot_57133</name>
</gene>
<protein>
    <submittedName>
        <fullName evidence="2">Uncharacterized protein</fullName>
    </submittedName>
</protein>
<dbReference type="Proteomes" id="UP001604277">
    <property type="component" value="Unassembled WGS sequence"/>
</dbReference>
<accession>A0ABD1NXA0</accession>
<dbReference type="EMBL" id="JBFOLJ010000085">
    <property type="protein sequence ID" value="KAL2456022.1"/>
    <property type="molecule type" value="Genomic_DNA"/>
</dbReference>
<dbReference type="AlphaFoldDB" id="A0ABD1NXA0"/>